<proteinExistence type="predicted"/>
<keyword evidence="3" id="KW-1185">Reference proteome</keyword>
<organism evidence="2 3">
    <name type="scientific">Blastococcus haudaquaticus</name>
    <dbReference type="NCBI Taxonomy" id="1938745"/>
    <lineage>
        <taxon>Bacteria</taxon>
        <taxon>Bacillati</taxon>
        <taxon>Actinomycetota</taxon>
        <taxon>Actinomycetes</taxon>
        <taxon>Geodermatophilales</taxon>
        <taxon>Geodermatophilaceae</taxon>
        <taxon>Blastococcus</taxon>
    </lineage>
</organism>
<feature type="domain" description="VOC" evidence="1">
    <location>
        <begin position="4"/>
        <end position="125"/>
    </location>
</feature>
<gene>
    <name evidence="2" type="ORF">SAMN06272739_1391</name>
</gene>
<dbReference type="InterPro" id="IPR004360">
    <property type="entry name" value="Glyas_Fos-R_dOase_dom"/>
</dbReference>
<dbReference type="Proteomes" id="UP000219482">
    <property type="component" value="Unassembled WGS sequence"/>
</dbReference>
<dbReference type="InterPro" id="IPR037523">
    <property type="entry name" value="VOC_core"/>
</dbReference>
<dbReference type="OrthoDB" id="4548523at2"/>
<evidence type="ECO:0000313" key="2">
    <source>
        <dbReference type="EMBL" id="SOD97252.1"/>
    </source>
</evidence>
<dbReference type="RefSeq" id="WP_097183216.1">
    <property type="nucleotide sequence ID" value="NZ_OCNK01000002.1"/>
</dbReference>
<reference evidence="3" key="1">
    <citation type="submission" date="2017-09" db="EMBL/GenBank/DDBJ databases">
        <authorList>
            <person name="Varghese N."/>
            <person name="Submissions S."/>
        </authorList>
    </citation>
    <scope>NUCLEOTIDE SEQUENCE [LARGE SCALE GENOMIC DNA]</scope>
    <source>
        <strain evidence="3">DSM 44270</strain>
    </source>
</reference>
<protein>
    <recommendedName>
        <fullName evidence="1">VOC domain-containing protein</fullName>
    </recommendedName>
</protein>
<dbReference type="AlphaFoldDB" id="A0A286GP19"/>
<evidence type="ECO:0000313" key="3">
    <source>
        <dbReference type="Proteomes" id="UP000219482"/>
    </source>
</evidence>
<accession>A0A286GP19</accession>
<dbReference type="SUPFAM" id="SSF54593">
    <property type="entry name" value="Glyoxalase/Bleomycin resistance protein/Dihydroxybiphenyl dioxygenase"/>
    <property type="match status" value="1"/>
</dbReference>
<dbReference type="EMBL" id="OCNK01000002">
    <property type="protein sequence ID" value="SOD97252.1"/>
    <property type="molecule type" value="Genomic_DNA"/>
</dbReference>
<dbReference type="Pfam" id="PF00903">
    <property type="entry name" value="Glyoxalase"/>
    <property type="match status" value="1"/>
</dbReference>
<sequence length="138" mass="14854">MLRGLTTVTYFADDVPAAVRWYAEVAGADPYFVRPEEGPPAYVEFRLGDLQHELGILDRRYAPAATGPAGGGVVTYWAVDDARAAFDRLLALGATVHQEPIERGPGYVTASVVDPFGNVLGVMANQHYLDMVEGRASA</sequence>
<evidence type="ECO:0000259" key="1">
    <source>
        <dbReference type="PROSITE" id="PS51819"/>
    </source>
</evidence>
<name>A0A286GP19_9ACTN</name>
<dbReference type="InterPro" id="IPR029068">
    <property type="entry name" value="Glyas_Bleomycin-R_OHBP_Dase"/>
</dbReference>
<dbReference type="PROSITE" id="PS51819">
    <property type="entry name" value="VOC"/>
    <property type="match status" value="1"/>
</dbReference>
<dbReference type="Gene3D" id="3.10.180.10">
    <property type="entry name" value="2,3-Dihydroxybiphenyl 1,2-Dioxygenase, domain 1"/>
    <property type="match status" value="1"/>
</dbReference>